<dbReference type="PANTHER" id="PTHR43327:SF10">
    <property type="entry name" value="STOMATIN-LIKE PROTEIN 2, MITOCHONDRIAL"/>
    <property type="match status" value="1"/>
</dbReference>
<reference evidence="2 3" key="1">
    <citation type="journal article" date="2018" name="Science">
        <title>The opium poppy genome and morphinan production.</title>
        <authorList>
            <person name="Guo L."/>
            <person name="Winzer T."/>
            <person name="Yang X."/>
            <person name="Li Y."/>
            <person name="Ning Z."/>
            <person name="He Z."/>
            <person name="Teodor R."/>
            <person name="Lu Y."/>
            <person name="Bowser T.A."/>
            <person name="Graham I.A."/>
            <person name="Ye K."/>
        </authorList>
    </citation>
    <scope>NUCLEOTIDE SEQUENCE [LARGE SCALE GENOMIC DNA]</scope>
    <source>
        <strain evidence="3">cv. HN1</strain>
        <tissue evidence="2">Leaves</tissue>
    </source>
</reference>
<dbReference type="InterPro" id="IPR036013">
    <property type="entry name" value="Band_7/SPFH_dom_sf"/>
</dbReference>
<dbReference type="Pfam" id="PF01145">
    <property type="entry name" value="Band_7"/>
    <property type="match status" value="1"/>
</dbReference>
<evidence type="ECO:0000259" key="1">
    <source>
        <dbReference type="Pfam" id="PF01145"/>
    </source>
</evidence>
<dbReference type="EMBL" id="CM010724">
    <property type="protein sequence ID" value="RZC79906.1"/>
    <property type="molecule type" value="Genomic_DNA"/>
</dbReference>
<dbReference type="OMA" id="TTHIQAY"/>
<evidence type="ECO:0000313" key="3">
    <source>
        <dbReference type="Proteomes" id="UP000316621"/>
    </source>
</evidence>
<feature type="domain" description="Band 7" evidence="1">
    <location>
        <begin position="27"/>
        <end position="90"/>
    </location>
</feature>
<dbReference type="AlphaFoldDB" id="A0A4Y7L400"/>
<dbReference type="Gramene" id="RZC79906">
    <property type="protein sequence ID" value="RZC79906"/>
    <property type="gene ID" value="C5167_042482"/>
</dbReference>
<keyword evidence="3" id="KW-1185">Reference proteome</keyword>
<dbReference type="SUPFAM" id="SSF117892">
    <property type="entry name" value="Band 7/SPFH domain"/>
    <property type="match status" value="1"/>
</dbReference>
<protein>
    <recommendedName>
        <fullName evidence="1">Band 7 domain-containing protein</fullName>
    </recommendedName>
</protein>
<evidence type="ECO:0000313" key="2">
    <source>
        <dbReference type="EMBL" id="RZC79906.1"/>
    </source>
</evidence>
<dbReference type="PANTHER" id="PTHR43327">
    <property type="entry name" value="STOMATIN-LIKE PROTEIN 2, MITOCHONDRIAL"/>
    <property type="match status" value="1"/>
</dbReference>
<dbReference type="InterPro" id="IPR001107">
    <property type="entry name" value="Band_7"/>
</dbReference>
<name>A0A4Y7L400_PAPSO</name>
<dbReference type="Proteomes" id="UP000316621">
    <property type="component" value="Chromosome 10"/>
</dbReference>
<sequence length="122" mass="13344">MFVPLPDSLPSHPLGLAVGCEIASVPKILLDDVLEQKNDIAKIVEEEVEKAMSPYGYEIVQTLVVDIEPNDHEKQAMNETNAGIARQRQAIVDGIKDSVMRFSINVPGTTTNDVIDMVLATQ</sequence>
<dbReference type="STRING" id="3469.A0A4Y7L400"/>
<gene>
    <name evidence="2" type="ORF">C5167_042482</name>
</gene>
<dbReference type="Gene3D" id="3.30.479.30">
    <property type="entry name" value="Band 7 domain"/>
    <property type="match status" value="1"/>
</dbReference>
<accession>A0A4Y7L400</accession>
<dbReference type="InterPro" id="IPR050710">
    <property type="entry name" value="Band7/mec-2_domain"/>
</dbReference>
<proteinExistence type="predicted"/>
<organism evidence="2 3">
    <name type="scientific">Papaver somniferum</name>
    <name type="common">Opium poppy</name>
    <dbReference type="NCBI Taxonomy" id="3469"/>
    <lineage>
        <taxon>Eukaryota</taxon>
        <taxon>Viridiplantae</taxon>
        <taxon>Streptophyta</taxon>
        <taxon>Embryophyta</taxon>
        <taxon>Tracheophyta</taxon>
        <taxon>Spermatophyta</taxon>
        <taxon>Magnoliopsida</taxon>
        <taxon>Ranunculales</taxon>
        <taxon>Papaveraceae</taxon>
        <taxon>Papaveroideae</taxon>
        <taxon>Papaver</taxon>
    </lineage>
</organism>